<feature type="signal peptide" evidence="2">
    <location>
        <begin position="1"/>
        <end position="26"/>
    </location>
</feature>
<dbReference type="Pfam" id="PF12499">
    <property type="entry name" value="DUF3707"/>
    <property type="match status" value="2"/>
</dbReference>
<dbReference type="AlphaFoldDB" id="A0A835VQ18"/>
<feature type="domain" description="Pherophorin" evidence="3">
    <location>
        <begin position="234"/>
        <end position="375"/>
    </location>
</feature>
<sequence length="383" mass="41018">MASARATATLLALLCAMVLMGGSVDARRSMLAAGRTFPPYSCESDPSLSPFKLEEAYTTSPSANGMRVCFTGAAPQPCPKDNPCCSKSDFYKLELRVRPTCRRAIGSVTVNGLPAPVPTFEVFGSAHDKALFKLPRLNLTTANVTGAKICITLKDPCPNLEALCPEGDGSCTYAIGSMGSCKCCPVNKLGFFPPPPSPNPPSPPPPAPPSPAPPSPEPISPGGRRPPPPSTGGFPFCECDRKPNSMPFTLGGAPALSRSPTGQNLYCFTLQDSACIDPTSPSCSASLLKVEWWSYDTCRGSVRAYIDKVQYPVTWDRDGTFRLTKLGYTPFDVASKPKQLCVELRKDGPCPTIDKFCRGPNCIYSLFSTDKQYCPTTTTPESR</sequence>
<feature type="domain" description="Pherophorin" evidence="3">
    <location>
        <begin position="37"/>
        <end position="185"/>
    </location>
</feature>
<feature type="region of interest" description="Disordered" evidence="1">
    <location>
        <begin position="195"/>
        <end position="228"/>
    </location>
</feature>
<proteinExistence type="predicted"/>
<accession>A0A835VQ18</accession>
<dbReference type="OrthoDB" id="527118at2759"/>
<name>A0A835VQ18_CHLIN</name>
<comment type="caution">
    <text evidence="4">The sequence shown here is derived from an EMBL/GenBank/DDBJ whole genome shotgun (WGS) entry which is preliminary data.</text>
</comment>
<gene>
    <name evidence="4" type="ORF">HXX76_015282</name>
</gene>
<reference evidence="4" key="1">
    <citation type="journal article" date="2020" name="bioRxiv">
        <title>Comparative genomics of Chlamydomonas.</title>
        <authorList>
            <person name="Craig R.J."/>
            <person name="Hasan A.R."/>
            <person name="Ness R.W."/>
            <person name="Keightley P.D."/>
        </authorList>
    </citation>
    <scope>NUCLEOTIDE SEQUENCE</scope>
    <source>
        <strain evidence="4">SAG 7.73</strain>
    </source>
</reference>
<feature type="chain" id="PRO_5032841572" description="Pherophorin domain-containing protein" evidence="2">
    <location>
        <begin position="27"/>
        <end position="383"/>
    </location>
</feature>
<evidence type="ECO:0000313" key="4">
    <source>
        <dbReference type="EMBL" id="KAG2423535.1"/>
    </source>
</evidence>
<dbReference type="InterPro" id="IPR024616">
    <property type="entry name" value="Pherophorin"/>
</dbReference>
<organism evidence="4 5">
    <name type="scientific">Chlamydomonas incerta</name>
    <dbReference type="NCBI Taxonomy" id="51695"/>
    <lineage>
        <taxon>Eukaryota</taxon>
        <taxon>Viridiplantae</taxon>
        <taxon>Chlorophyta</taxon>
        <taxon>core chlorophytes</taxon>
        <taxon>Chlorophyceae</taxon>
        <taxon>CS clade</taxon>
        <taxon>Chlamydomonadales</taxon>
        <taxon>Chlamydomonadaceae</taxon>
        <taxon>Chlamydomonas</taxon>
    </lineage>
</organism>
<protein>
    <recommendedName>
        <fullName evidence="3">Pherophorin domain-containing protein</fullName>
    </recommendedName>
</protein>
<dbReference type="Proteomes" id="UP000650467">
    <property type="component" value="Unassembled WGS sequence"/>
</dbReference>
<keyword evidence="5" id="KW-1185">Reference proteome</keyword>
<evidence type="ECO:0000313" key="5">
    <source>
        <dbReference type="Proteomes" id="UP000650467"/>
    </source>
</evidence>
<evidence type="ECO:0000256" key="1">
    <source>
        <dbReference type="SAM" id="MobiDB-lite"/>
    </source>
</evidence>
<keyword evidence="2" id="KW-0732">Signal</keyword>
<evidence type="ECO:0000256" key="2">
    <source>
        <dbReference type="SAM" id="SignalP"/>
    </source>
</evidence>
<evidence type="ECO:0000259" key="3">
    <source>
        <dbReference type="Pfam" id="PF12499"/>
    </source>
</evidence>
<dbReference type="EMBL" id="JAEHOC010000078">
    <property type="protein sequence ID" value="KAG2423535.1"/>
    <property type="molecule type" value="Genomic_DNA"/>
</dbReference>